<dbReference type="RefSeq" id="WP_073079854.1">
    <property type="nucleotide sequence ID" value="NZ_FRBL01000003.1"/>
</dbReference>
<gene>
    <name evidence="2" type="ORF">SAMN05444266_103158</name>
</gene>
<evidence type="ECO:0000313" key="2">
    <source>
        <dbReference type="EMBL" id="SHL38634.1"/>
    </source>
</evidence>
<proteinExistence type="predicted"/>
<dbReference type="PANTHER" id="PTHR38600">
    <property type="entry name" value="TRANSCRIPTIONAL REGULATORY PROTEIN"/>
    <property type="match status" value="1"/>
</dbReference>
<sequence>MEARRDVFQAIADPTRRAIIGMIAEQPVNVNTIAEQFDVSRQAISLHLKILMECGLLNIKQQGRERLCEARLDKLNEVHEWVQQYHQLWTSRLKSLKGFLEQEALQAPHPKKSKK</sequence>
<name>A0A1M7A7B8_9BACT</name>
<dbReference type="EMBL" id="FRBL01000003">
    <property type="protein sequence ID" value="SHL38634.1"/>
    <property type="molecule type" value="Genomic_DNA"/>
</dbReference>
<evidence type="ECO:0000313" key="3">
    <source>
        <dbReference type="Proteomes" id="UP000184420"/>
    </source>
</evidence>
<dbReference type="PANTHER" id="PTHR38600:SF2">
    <property type="entry name" value="SLL0088 PROTEIN"/>
    <property type="match status" value="1"/>
</dbReference>
<dbReference type="Gene3D" id="1.10.10.10">
    <property type="entry name" value="Winged helix-like DNA-binding domain superfamily/Winged helix DNA-binding domain"/>
    <property type="match status" value="1"/>
</dbReference>
<feature type="domain" description="HTH arsR-type" evidence="1">
    <location>
        <begin position="1"/>
        <end position="90"/>
    </location>
</feature>
<organism evidence="2 3">
    <name type="scientific">Chitinophaga jiangningensis</name>
    <dbReference type="NCBI Taxonomy" id="1419482"/>
    <lineage>
        <taxon>Bacteria</taxon>
        <taxon>Pseudomonadati</taxon>
        <taxon>Bacteroidota</taxon>
        <taxon>Chitinophagia</taxon>
        <taxon>Chitinophagales</taxon>
        <taxon>Chitinophagaceae</taxon>
        <taxon>Chitinophaga</taxon>
    </lineage>
</organism>
<reference evidence="2 3" key="1">
    <citation type="submission" date="2016-11" db="EMBL/GenBank/DDBJ databases">
        <authorList>
            <person name="Jaros S."/>
            <person name="Januszkiewicz K."/>
            <person name="Wedrychowicz H."/>
        </authorList>
    </citation>
    <scope>NUCLEOTIDE SEQUENCE [LARGE SCALE GENOMIC DNA]</scope>
    <source>
        <strain evidence="2 3">DSM 27406</strain>
    </source>
</reference>
<dbReference type="InterPro" id="IPR001845">
    <property type="entry name" value="HTH_ArsR_DNA-bd_dom"/>
</dbReference>
<dbReference type="STRING" id="1419482.SAMN05444266_103158"/>
<keyword evidence="3" id="KW-1185">Reference proteome</keyword>
<dbReference type="SMART" id="SM00418">
    <property type="entry name" value="HTH_ARSR"/>
    <property type="match status" value="1"/>
</dbReference>
<dbReference type="SUPFAM" id="SSF46785">
    <property type="entry name" value="Winged helix' DNA-binding domain"/>
    <property type="match status" value="1"/>
</dbReference>
<dbReference type="CDD" id="cd00090">
    <property type="entry name" value="HTH_ARSR"/>
    <property type="match status" value="1"/>
</dbReference>
<dbReference type="InterPro" id="IPR036390">
    <property type="entry name" value="WH_DNA-bd_sf"/>
</dbReference>
<dbReference type="Pfam" id="PF01022">
    <property type="entry name" value="HTH_5"/>
    <property type="match status" value="1"/>
</dbReference>
<dbReference type="InterPro" id="IPR011991">
    <property type="entry name" value="ArsR-like_HTH"/>
</dbReference>
<dbReference type="PROSITE" id="PS50987">
    <property type="entry name" value="HTH_ARSR_2"/>
    <property type="match status" value="1"/>
</dbReference>
<accession>A0A1M7A7B8</accession>
<dbReference type="GO" id="GO:0003700">
    <property type="term" value="F:DNA-binding transcription factor activity"/>
    <property type="evidence" value="ECO:0007669"/>
    <property type="project" value="InterPro"/>
</dbReference>
<evidence type="ECO:0000259" key="1">
    <source>
        <dbReference type="PROSITE" id="PS50987"/>
    </source>
</evidence>
<dbReference type="Proteomes" id="UP000184420">
    <property type="component" value="Unassembled WGS sequence"/>
</dbReference>
<dbReference type="InterPro" id="IPR036388">
    <property type="entry name" value="WH-like_DNA-bd_sf"/>
</dbReference>
<dbReference type="AlphaFoldDB" id="A0A1M7A7B8"/>
<dbReference type="NCBIfam" id="NF033788">
    <property type="entry name" value="HTH_metalloreg"/>
    <property type="match status" value="1"/>
</dbReference>
<dbReference type="PRINTS" id="PR00778">
    <property type="entry name" value="HTHARSR"/>
</dbReference>
<protein>
    <submittedName>
        <fullName evidence="2">Transcriptional regulator, ArsR family</fullName>
    </submittedName>
</protein>